<evidence type="ECO:0000313" key="7">
    <source>
        <dbReference type="Proteomes" id="UP001152759"/>
    </source>
</evidence>
<feature type="binding site" evidence="2">
    <location>
        <position position="142"/>
    </location>
    <ligand>
        <name>FAD</name>
        <dbReference type="ChEBI" id="CHEBI:57692"/>
    </ligand>
</feature>
<gene>
    <name evidence="6" type="ORF">BEMITA_LOCUS2613</name>
</gene>
<feature type="domain" description="Glucose-methanol-choline oxidoreductase N-terminal" evidence="5">
    <location>
        <begin position="312"/>
        <end position="326"/>
    </location>
</feature>
<evidence type="ECO:0000256" key="4">
    <source>
        <dbReference type="SAM" id="SignalP"/>
    </source>
</evidence>
<dbReference type="PANTHER" id="PTHR11552:SF216">
    <property type="entry name" value="GLUCOSE-METHANOL-CHOLINE OXIDOREDUCTASE N-TERMINAL DOMAIN-CONTAINING PROTEIN"/>
    <property type="match status" value="1"/>
</dbReference>
<reference evidence="6" key="1">
    <citation type="submission" date="2021-12" db="EMBL/GenBank/DDBJ databases">
        <authorList>
            <person name="King R."/>
        </authorList>
    </citation>
    <scope>NUCLEOTIDE SEQUENCE</scope>
</reference>
<dbReference type="PROSITE" id="PS00624">
    <property type="entry name" value="GMC_OXRED_2"/>
    <property type="match status" value="1"/>
</dbReference>
<keyword evidence="2" id="KW-0274">FAD</keyword>
<dbReference type="GO" id="GO:0016614">
    <property type="term" value="F:oxidoreductase activity, acting on CH-OH group of donors"/>
    <property type="evidence" value="ECO:0007669"/>
    <property type="project" value="InterPro"/>
</dbReference>
<dbReference type="InterPro" id="IPR012132">
    <property type="entry name" value="GMC_OxRdtase"/>
</dbReference>
<evidence type="ECO:0000256" key="3">
    <source>
        <dbReference type="SAM" id="MobiDB-lite"/>
    </source>
</evidence>
<organism evidence="6 7">
    <name type="scientific">Bemisia tabaci</name>
    <name type="common">Sweetpotato whitefly</name>
    <name type="synonym">Aleurodes tabaci</name>
    <dbReference type="NCBI Taxonomy" id="7038"/>
    <lineage>
        <taxon>Eukaryota</taxon>
        <taxon>Metazoa</taxon>
        <taxon>Ecdysozoa</taxon>
        <taxon>Arthropoda</taxon>
        <taxon>Hexapoda</taxon>
        <taxon>Insecta</taxon>
        <taxon>Pterygota</taxon>
        <taxon>Neoptera</taxon>
        <taxon>Paraneoptera</taxon>
        <taxon>Hemiptera</taxon>
        <taxon>Sternorrhyncha</taxon>
        <taxon>Aleyrodoidea</taxon>
        <taxon>Aleyrodidae</taxon>
        <taxon>Aleyrodinae</taxon>
        <taxon>Bemisia</taxon>
    </lineage>
</organism>
<dbReference type="SUPFAM" id="SSF51905">
    <property type="entry name" value="FAD/NAD(P)-binding domain"/>
    <property type="match status" value="1"/>
</dbReference>
<dbReference type="Gene3D" id="3.50.50.60">
    <property type="entry name" value="FAD/NAD(P)-binding domain"/>
    <property type="match status" value="1"/>
</dbReference>
<comment type="cofactor">
    <cofactor evidence="2">
        <name>FAD</name>
        <dbReference type="ChEBI" id="CHEBI:57692"/>
    </cofactor>
</comment>
<evidence type="ECO:0000256" key="2">
    <source>
        <dbReference type="PIRSR" id="PIRSR000137-2"/>
    </source>
</evidence>
<dbReference type="PIRSF" id="PIRSF000137">
    <property type="entry name" value="Alcohol_oxidase"/>
    <property type="match status" value="1"/>
</dbReference>
<proteinExistence type="inferred from homology"/>
<feature type="compositionally biased region" description="Gly residues" evidence="3">
    <location>
        <begin position="544"/>
        <end position="557"/>
    </location>
</feature>
<dbReference type="InterPro" id="IPR036188">
    <property type="entry name" value="FAD/NAD-bd_sf"/>
</dbReference>
<evidence type="ECO:0000313" key="6">
    <source>
        <dbReference type="EMBL" id="CAH0383140.1"/>
    </source>
</evidence>
<evidence type="ECO:0000259" key="5">
    <source>
        <dbReference type="PROSITE" id="PS00624"/>
    </source>
</evidence>
<feature type="region of interest" description="Disordered" evidence="3">
    <location>
        <begin position="538"/>
        <end position="563"/>
    </location>
</feature>
<evidence type="ECO:0000256" key="1">
    <source>
        <dbReference type="ARBA" id="ARBA00010790"/>
    </source>
</evidence>
<feature type="binding site" evidence="2">
    <location>
        <begin position="146"/>
        <end position="149"/>
    </location>
    <ligand>
        <name>FAD</name>
        <dbReference type="ChEBI" id="CHEBI:57692"/>
    </ligand>
</feature>
<feature type="chain" id="PRO_5040177239" description="Glucose-methanol-choline oxidoreductase N-terminal domain-containing protein" evidence="4">
    <location>
        <begin position="24"/>
        <end position="563"/>
    </location>
</feature>
<dbReference type="SUPFAM" id="SSF54373">
    <property type="entry name" value="FAD-linked reductases, C-terminal domain"/>
    <property type="match status" value="1"/>
</dbReference>
<dbReference type="Gene3D" id="3.30.560.10">
    <property type="entry name" value="Glucose Oxidase, domain 3"/>
    <property type="match status" value="1"/>
</dbReference>
<accession>A0A9P0A4P9</accession>
<dbReference type="InterPro" id="IPR007867">
    <property type="entry name" value="GMC_OxRtase_C"/>
</dbReference>
<dbReference type="InterPro" id="IPR000172">
    <property type="entry name" value="GMC_OxRdtase_N"/>
</dbReference>
<name>A0A9P0A4P9_BEMTA</name>
<keyword evidence="4" id="KW-0732">Signal</keyword>
<feature type="signal peptide" evidence="4">
    <location>
        <begin position="1"/>
        <end position="23"/>
    </location>
</feature>
<protein>
    <recommendedName>
        <fullName evidence="5">Glucose-methanol-choline oxidoreductase N-terminal domain-containing protein</fullName>
    </recommendedName>
</protein>
<keyword evidence="2" id="KW-0285">Flavoprotein</keyword>
<dbReference type="PANTHER" id="PTHR11552">
    <property type="entry name" value="GLUCOSE-METHANOL-CHOLINE GMC OXIDOREDUCTASE"/>
    <property type="match status" value="1"/>
</dbReference>
<dbReference type="AlphaFoldDB" id="A0A9P0A4P9"/>
<comment type="similarity">
    <text evidence="1">Belongs to the GMC oxidoreductase family.</text>
</comment>
<keyword evidence="7" id="KW-1185">Reference proteome</keyword>
<dbReference type="Pfam" id="PF00732">
    <property type="entry name" value="GMC_oxred_N"/>
    <property type="match status" value="1"/>
</dbReference>
<feature type="binding site" evidence="2">
    <location>
        <position position="275"/>
    </location>
    <ligand>
        <name>FAD</name>
        <dbReference type="ChEBI" id="CHEBI:57692"/>
    </ligand>
</feature>
<sequence length="563" mass="62525">MLTIHLIVPVAIVIVSCARTSNAQAYTIFQSVLRYYREGLNIPANAVKETSRIEKEYDFIVVGAGSGGSVVANRLTENPAWTVLLLEAGKEEIFLTDIPLLVSYIIDTDYNWGYRTQPSKTFCLGMQGNRCNWPRGKAMGGTSVINYMVYTRGCKADYDNWAALGNTGWSYDDVLPYFKKSEDVGDPELIGSPYHGTGGYLRVSKPAWNTHLSKTFLKAGQELGYNIVDYNEPVPIGFSTAFATTKDGARLSASKAFLRPIRNRKNFHVVKQARVTRVLINEQTRQTFGVEFLKNRRTFAVKARKEVIISAGTLNSPQILMLSGIGPRDHLQELGIPVLEDLKVGHNLQDHVSMAGLAFLVNDSVTIVEDRFRSPRFMVDYLVRGKGPYTLPGGAEAVAFTLTKYANDSSQPDMELVFGPGALTGDTGGSLRNMFKFKRGVYERVFKPYEGHDAWGLVPILLQPHSRGYMKLRSKNPLHWPLFYPNYFSDERDLKTMVEGIKQAKASYFPWGGCCVATADFFRSIAGWIGFRSRHSESRKSESAGGGGGEGVYGRGGQMDVAK</sequence>
<dbReference type="Pfam" id="PF05199">
    <property type="entry name" value="GMC_oxred_C"/>
    <property type="match status" value="1"/>
</dbReference>
<dbReference type="EMBL" id="OU963871">
    <property type="protein sequence ID" value="CAH0383140.1"/>
    <property type="molecule type" value="Genomic_DNA"/>
</dbReference>
<dbReference type="GO" id="GO:0050660">
    <property type="term" value="F:flavin adenine dinucleotide binding"/>
    <property type="evidence" value="ECO:0007669"/>
    <property type="project" value="InterPro"/>
</dbReference>
<dbReference type="Proteomes" id="UP001152759">
    <property type="component" value="Chromosome 10"/>
</dbReference>